<name>A0A0N7C9C4_9CAUD</name>
<dbReference type="RefSeq" id="YP_009220764.1">
    <property type="nucleotide sequence ID" value="NC_029042.1"/>
</dbReference>
<organism evidence="1 2">
    <name type="scientific">Salmonella phage 38</name>
    <dbReference type="NCBI Taxonomy" id="1654891"/>
    <lineage>
        <taxon>Viruses</taxon>
        <taxon>Duplodnaviria</taxon>
        <taxon>Heunggongvirae</taxon>
        <taxon>Uroviricota</taxon>
        <taxon>Caudoviricetes</taxon>
        <taxon>Pantevenvirales</taxon>
        <taxon>Ackermannviridae</taxon>
        <taxon>Cvivirinae</taxon>
        <taxon>Kuttervirus</taxon>
        <taxon>Kuttervirus kv38</taxon>
    </lineage>
</organism>
<dbReference type="KEGG" id="vg:26683730"/>
<proteinExistence type="predicted"/>
<sequence length="41" mass="4703">MMPFDAPLWVIGNAIHHQMRGEFHAMGLDIKDFYGSVKLTQ</sequence>
<dbReference type="GeneID" id="26683730"/>
<accession>A0A0N7C9C4</accession>
<gene>
    <name evidence="1" type="ORF">SP38_20</name>
</gene>
<evidence type="ECO:0000313" key="2">
    <source>
        <dbReference type="Proteomes" id="UP000201337"/>
    </source>
</evidence>
<dbReference type="EMBL" id="KR296692">
    <property type="protein sequence ID" value="AKJ73622.1"/>
    <property type="molecule type" value="Genomic_DNA"/>
</dbReference>
<evidence type="ECO:0000313" key="1">
    <source>
        <dbReference type="EMBL" id="AKJ73622.1"/>
    </source>
</evidence>
<dbReference type="Proteomes" id="UP000201337">
    <property type="component" value="Segment"/>
</dbReference>
<keyword evidence="2" id="KW-1185">Reference proteome</keyword>
<reference evidence="1 2" key="1">
    <citation type="journal article" date="2016" name="Virus Genes">
        <title>Genomic characterization of Salmonella bacteriophages isolated from India.</title>
        <authorList>
            <person name="Karpe Y.A."/>
            <person name="Kanade G.D."/>
            <person name="Pingale K.D."/>
            <person name="Arankalle V.A."/>
            <person name="Banerjee K."/>
        </authorList>
    </citation>
    <scope>NUCLEOTIDE SEQUENCE [LARGE SCALE GENOMIC DNA]</scope>
</reference>
<protein>
    <submittedName>
        <fullName evidence="1">Uncharacterized protein</fullName>
    </submittedName>
</protein>